<dbReference type="EMBL" id="CAEZUX010000031">
    <property type="protein sequence ID" value="CAB4611229.1"/>
    <property type="molecule type" value="Genomic_DNA"/>
</dbReference>
<organism evidence="1">
    <name type="scientific">freshwater metagenome</name>
    <dbReference type="NCBI Taxonomy" id="449393"/>
    <lineage>
        <taxon>unclassified sequences</taxon>
        <taxon>metagenomes</taxon>
        <taxon>ecological metagenomes</taxon>
    </lineage>
</organism>
<name>A0A6J6HH45_9ZZZZ</name>
<dbReference type="AlphaFoldDB" id="A0A6J6HH45"/>
<reference evidence="1" key="1">
    <citation type="submission" date="2020-05" db="EMBL/GenBank/DDBJ databases">
        <authorList>
            <person name="Chiriac C."/>
            <person name="Salcher M."/>
            <person name="Ghai R."/>
            <person name="Kavagutti S V."/>
        </authorList>
    </citation>
    <scope>NUCLEOTIDE SEQUENCE</scope>
</reference>
<sequence>MLVCEFEVGAVYVTDTSSPLGTDDASVSTTVEPLIEEFVTVTASLPTNTVNVSFGAPMEPNVSLNVNVTVDPAYETLLRVGRVTSGPAVEKLDTDALTSEIESLPEASWTARFVALESAVGAVYDTFTVFPNSTAVPMVSCTVLPDTTAALGWKSTPSIVTVYAEAGAVLEINASSYERVNNVPVELTVADVNIGARRSGGTEELLVALMPDTDNMSLPVTSCRAALLGDESSAGAVYETVTV</sequence>
<evidence type="ECO:0000313" key="1">
    <source>
        <dbReference type="EMBL" id="CAB4611229.1"/>
    </source>
</evidence>
<accession>A0A6J6HH45</accession>
<gene>
    <name evidence="1" type="ORF">UFOPK1874_00433</name>
</gene>
<proteinExistence type="predicted"/>
<protein>
    <submittedName>
        <fullName evidence="1">Unannotated protein</fullName>
    </submittedName>
</protein>